<sequence length="350" mass="39130">MRTSEQNVLLVTGGCGFIGSQFVRWWLGREPGDRIVVLDHLTYAGRVENLTGLWEHPHLSFHHADVADEEAVRRICTEEAVTAIVNFAAESHVDQSIVSPLAFTRTNVLGTHVLLEVARTLGLRFHQVSTDEVYGDVPAPQRRTERDVLVPRSPYAASKAAAEHLVQAYFETYALHVTVTRGSNTVGPYQYPEKVLPLFATNALLGHPLPLYGDGHQQRDYMHVDDHCAAIALVLRRGQPGEIYNVGTGCEMSNLELARTVLDTLHADPALIQHVADRPGHDRRYAVDTARLGALGWTPRFTPDQAVARAAAWYPENRWWWEPIRAGAFRAFYRQQYEGRAAWTPPGAES</sequence>
<gene>
    <name evidence="9" type="ORF">GCM10008960_20510</name>
</gene>
<evidence type="ECO:0000256" key="5">
    <source>
        <dbReference type="ARBA" id="ARBA00023027"/>
    </source>
</evidence>
<dbReference type="EMBL" id="BMQN01000003">
    <property type="protein sequence ID" value="GGR93417.1"/>
    <property type="molecule type" value="Genomic_DNA"/>
</dbReference>
<evidence type="ECO:0000256" key="1">
    <source>
        <dbReference type="ARBA" id="ARBA00001539"/>
    </source>
</evidence>
<comment type="similarity">
    <text evidence="3 7">Belongs to the NAD(P)-dependent epimerase/dehydratase family. dTDP-glucose dehydratase subfamily.</text>
</comment>
<keyword evidence="6 7" id="KW-0456">Lyase</keyword>
<keyword evidence="10" id="KW-1185">Reference proteome</keyword>
<evidence type="ECO:0000256" key="7">
    <source>
        <dbReference type="RuleBase" id="RU004473"/>
    </source>
</evidence>
<dbReference type="Gene3D" id="3.40.50.720">
    <property type="entry name" value="NAD(P)-binding Rossmann-like Domain"/>
    <property type="match status" value="1"/>
</dbReference>
<evidence type="ECO:0000259" key="8">
    <source>
        <dbReference type="Pfam" id="PF16363"/>
    </source>
</evidence>
<evidence type="ECO:0000256" key="4">
    <source>
        <dbReference type="ARBA" id="ARBA00011990"/>
    </source>
</evidence>
<dbReference type="SUPFAM" id="SSF51735">
    <property type="entry name" value="NAD(P)-binding Rossmann-fold domains"/>
    <property type="match status" value="1"/>
</dbReference>
<dbReference type="CDD" id="cd05246">
    <property type="entry name" value="dTDP_GD_SDR_e"/>
    <property type="match status" value="1"/>
</dbReference>
<evidence type="ECO:0000256" key="3">
    <source>
        <dbReference type="ARBA" id="ARBA00008178"/>
    </source>
</evidence>
<dbReference type="InterPro" id="IPR005888">
    <property type="entry name" value="dTDP_Gluc_deHydtase"/>
</dbReference>
<dbReference type="Proteomes" id="UP000644548">
    <property type="component" value="Unassembled WGS sequence"/>
</dbReference>
<dbReference type="InterPro" id="IPR036291">
    <property type="entry name" value="NAD(P)-bd_dom_sf"/>
</dbReference>
<proteinExistence type="inferred from homology"/>
<organism evidence="9 10">
    <name type="scientific">Deinococcus sedimenti</name>
    <dbReference type="NCBI Taxonomy" id="1867090"/>
    <lineage>
        <taxon>Bacteria</taxon>
        <taxon>Thermotogati</taxon>
        <taxon>Deinococcota</taxon>
        <taxon>Deinococci</taxon>
        <taxon>Deinococcales</taxon>
        <taxon>Deinococcaceae</taxon>
        <taxon>Deinococcus</taxon>
    </lineage>
</organism>
<dbReference type="PANTHER" id="PTHR43000">
    <property type="entry name" value="DTDP-D-GLUCOSE 4,6-DEHYDRATASE-RELATED"/>
    <property type="match status" value="1"/>
</dbReference>
<comment type="catalytic activity">
    <reaction evidence="1 7">
        <text>dTDP-alpha-D-glucose = dTDP-4-dehydro-6-deoxy-alpha-D-glucose + H2O</text>
        <dbReference type="Rhea" id="RHEA:17221"/>
        <dbReference type="ChEBI" id="CHEBI:15377"/>
        <dbReference type="ChEBI" id="CHEBI:57477"/>
        <dbReference type="ChEBI" id="CHEBI:57649"/>
        <dbReference type="EC" id="4.2.1.46"/>
    </reaction>
</comment>
<evidence type="ECO:0000313" key="9">
    <source>
        <dbReference type="EMBL" id="GGR93417.1"/>
    </source>
</evidence>
<dbReference type="EC" id="4.2.1.46" evidence="4 7"/>
<feature type="domain" description="NAD(P)-binding" evidence="8">
    <location>
        <begin position="10"/>
        <end position="308"/>
    </location>
</feature>
<dbReference type="RefSeq" id="WP_189073068.1">
    <property type="nucleotide sequence ID" value="NZ_BMQN01000003.1"/>
</dbReference>
<dbReference type="Pfam" id="PF16363">
    <property type="entry name" value="GDP_Man_Dehyd"/>
    <property type="match status" value="1"/>
</dbReference>
<evidence type="ECO:0000256" key="6">
    <source>
        <dbReference type="ARBA" id="ARBA00023239"/>
    </source>
</evidence>
<dbReference type="Gene3D" id="3.90.25.10">
    <property type="entry name" value="UDP-galactose 4-epimerase, domain 1"/>
    <property type="match status" value="1"/>
</dbReference>
<comment type="caution">
    <text evidence="9">The sequence shown here is derived from an EMBL/GenBank/DDBJ whole genome shotgun (WGS) entry which is preliminary data.</text>
</comment>
<accession>A0ABQ2S7E8</accession>
<comment type="cofactor">
    <cofactor evidence="2 7">
        <name>NAD(+)</name>
        <dbReference type="ChEBI" id="CHEBI:57540"/>
    </cofactor>
</comment>
<dbReference type="NCBIfam" id="TIGR01181">
    <property type="entry name" value="dTDP_gluc_dehyt"/>
    <property type="match status" value="1"/>
</dbReference>
<dbReference type="InterPro" id="IPR016040">
    <property type="entry name" value="NAD(P)-bd_dom"/>
</dbReference>
<protein>
    <recommendedName>
        <fullName evidence="4 7">dTDP-glucose 4,6-dehydratase</fullName>
        <ecNumber evidence="4 7">4.2.1.46</ecNumber>
    </recommendedName>
</protein>
<keyword evidence="5" id="KW-0520">NAD</keyword>
<reference evidence="10" key="1">
    <citation type="journal article" date="2019" name="Int. J. Syst. Evol. Microbiol.">
        <title>The Global Catalogue of Microorganisms (GCM) 10K type strain sequencing project: providing services to taxonomists for standard genome sequencing and annotation.</title>
        <authorList>
            <consortium name="The Broad Institute Genomics Platform"/>
            <consortium name="The Broad Institute Genome Sequencing Center for Infectious Disease"/>
            <person name="Wu L."/>
            <person name="Ma J."/>
        </authorList>
    </citation>
    <scope>NUCLEOTIDE SEQUENCE [LARGE SCALE GENOMIC DNA]</scope>
    <source>
        <strain evidence="10">JCM 31405</strain>
    </source>
</reference>
<evidence type="ECO:0000313" key="10">
    <source>
        <dbReference type="Proteomes" id="UP000644548"/>
    </source>
</evidence>
<name>A0ABQ2S7E8_9DEIO</name>
<evidence type="ECO:0000256" key="2">
    <source>
        <dbReference type="ARBA" id="ARBA00001911"/>
    </source>
</evidence>